<dbReference type="GO" id="GO:0016887">
    <property type="term" value="F:ATP hydrolysis activity"/>
    <property type="evidence" value="ECO:0007669"/>
    <property type="project" value="InterPro"/>
</dbReference>
<feature type="region of interest" description="Disordered" evidence="9">
    <location>
        <begin position="499"/>
        <end position="542"/>
    </location>
</feature>
<reference evidence="12" key="1">
    <citation type="submission" date="2021-12" db="EMBL/GenBank/DDBJ databases">
        <authorList>
            <person name="King R."/>
        </authorList>
    </citation>
    <scope>NUCLEOTIDE SEQUENCE</scope>
</reference>
<evidence type="ECO:0000256" key="8">
    <source>
        <dbReference type="ARBA" id="ARBA00023242"/>
    </source>
</evidence>
<dbReference type="GO" id="GO:0004386">
    <property type="term" value="F:helicase activity"/>
    <property type="evidence" value="ECO:0007669"/>
    <property type="project" value="UniProtKB-KW"/>
</dbReference>
<dbReference type="InterPro" id="IPR000330">
    <property type="entry name" value="SNF2_N"/>
</dbReference>
<dbReference type="Proteomes" id="UP001154114">
    <property type="component" value="Chromosome 18"/>
</dbReference>
<evidence type="ECO:0000259" key="10">
    <source>
        <dbReference type="PROSITE" id="PS51192"/>
    </source>
</evidence>
<feature type="compositionally biased region" description="Basic and acidic residues" evidence="9">
    <location>
        <begin position="505"/>
        <end position="518"/>
    </location>
</feature>
<feature type="compositionally biased region" description="Low complexity" evidence="9">
    <location>
        <begin position="3904"/>
        <end position="3924"/>
    </location>
</feature>
<gene>
    <name evidence="12" type="ORF">CINC_LOCUS4945</name>
</gene>
<evidence type="ECO:0000256" key="5">
    <source>
        <dbReference type="ARBA" id="ARBA00022806"/>
    </source>
</evidence>
<dbReference type="Gene3D" id="3.40.50.300">
    <property type="entry name" value="P-loop containing nucleotide triphosphate hydrolases"/>
    <property type="match status" value="1"/>
</dbReference>
<keyword evidence="7" id="KW-0238">DNA-binding</keyword>
<feature type="region of interest" description="Disordered" evidence="9">
    <location>
        <begin position="1739"/>
        <end position="1840"/>
    </location>
</feature>
<feature type="compositionally biased region" description="Basic residues" evidence="9">
    <location>
        <begin position="141"/>
        <end position="151"/>
    </location>
</feature>
<dbReference type="InterPro" id="IPR049730">
    <property type="entry name" value="SNF2/RAD54-like_C"/>
</dbReference>
<dbReference type="Gene3D" id="3.40.50.10810">
    <property type="entry name" value="Tandem AAA-ATPase domain"/>
    <property type="match status" value="1"/>
</dbReference>
<sequence>MSDTLEFSSNLCIPEDAFEKFQAISMYTEPAQITLVRQETSKNPDSPQNNICGLVFNEKELIVGTEIEINTILSESNPSQEENQNSNNSQLDTCVTEEQLKEILEQDNVPEQHESQENNIPQPSTLQEHDVPQQDNILQPTKKRNSRRKRCNSVFVDKPEHSESYDASGLKSNDDSEEESLMKKKRKKAKKARSKPKPKTAVQDEVSNAPSTSLVTDHETTGTKRIRTRPKRYASLNEHSYDMPFSSDSNQSDTHRLIEPGEIIEPKSVKNTKKKSQRKSTKTSKEPEENHADSFNTEIFSELCDTLQLNPVKPNVKSKSKSKIKILSDVRLTDNDDVDNMTLSQIKHLRPVSNTGQNDLLENNTTHNSPNGDKTIEVELPLQPQNISAEKPKGRPRGRPRKDPRLTPEKEVQSTSTNHSTPKTSNESEKNNTDNKIIDTINSTIDNIYSTNHTPSEANTSNANISEGLESSSKRNTKMPIMSDFVYNIDSVLDKDSVVSQHGTHNNDHSFLEEDPSKRPVRKKGPVLRYQEESDEDPYANIELSDDDELSWKSKRYNSDYEYVPGRRESKDVNSTDSEATELIDEAKSQRKKRVRSRKSDSQSPRKKTNSDKQNTAQDINSSGDVESCLLGTVVRGGDDDSQPSNTWGGSYEFENFIAKKIQGTNLNIKKVSLTNPSETRTFEIPVIDPEAKKTIEMCTQTNIRKMVSTAIQTSSPYDNIPMKENIALTAEQSKNACDFLCSIIKTTSELGTLMTEKSEEFIKKKINTTHVNDTMKVDYCVKKSFLLLNLAKHNLMQMEEDLGKQYELFLNSNGLKSCREAQREIFSTPNEISSGDSDCEIVEGPIIENPVRNKVLSAKAKKILINNGISIRVAKNAEKKITKNFCPESRENVFNTKDNFWLSKSVLVKKLPNSTQSFLAQDSRNKKPPDNKITTKMVSDFFKNYNHQRVLSTCAPFVTTDWLNVNTESACNYFVVKPLKFNNNVNYPENGEISMNSTSSNTRTSGRSNDFDSVKTIPKCNIVTSPETLFKMCYRKVRNQLHEHSHVQEVCQQIRNELTDGKKEPVTLFQLSLRALTEEADNMECSSSTSPTILSDETSQSALPLKKLCYQKVVDLLNDSRQKDSRETHQSGETTSFSRMALNDLLPISAGNQLCQTSCSENSIKSLLTICVEFIQRNQVCDNNIFVPKTLKSLTLKSVQQLLYKELKHDHMISSHLHLSIPLYNDEITTAGLTINSVNTLSEEAFLNLEQSYVDTPDSSEYFHDFDHEDHYESEFNETEDTNQSETNWVSQVQLKELRSCVNTNSSGTIKEENIIIHTQIKMEPVDDLAENVDCSTFIKIEPVAPGLDEMAIFPGVKPELDDTETTEPIVKQNRGGYNMDPFEEFITSNDLSSGLSGNDIYSQSALRVRRQHEPDYYEAVDTTMSLLVPQTYEPLNVDNAKGSLMESSSDEDKSKTKKVPIGKKKVDRRNKGKNKKLEQKLTSKDIPVQTKEKTSNIEVANLTKKMRDRITQEEERAASTDSDNDIEDLPLRLRRRKDQDNQAQTSKTQDNESKNSEIQCNNVDSTDKVDDVDKFTGFTATDQNEISTYQNYMKFVYDKIIPQDDAKPDRNVTPAANASQDDEVGEVLNPDAPIELLECEPTMPIFDDIVDDQNEDKHEPKQMEKPLNQTAPSFVDRHGWHCYPLDPEDTKLYLSNYVVLEKLPETFFQTYLEYQDINLNKNDADINRLTNLTSLTRTAQAKEGKSKKSKKDATNVIKPEPSSGPASPAHSDHYEELEPSDDEGTRAEDEIPPPVPQRNSENTLAKNLLMDDNNSDADETVIKQEPVEGEVKKTKVNSKAKIPGVELPDDEDLMLTADKMMTKELTLLHAPVLPDEDKEKPAGPATRNKQKSGTKNQPSGSKIKGEEDSSSEEEKQWVTTKEKLLKRLCKKDGQVIDDAKRAKLVTEFIERRADCPDGHHRPRQKSRRTNKKYLERQKQLRVLSRELFGEPDPSTSKRSQASLLYKGRRNIRKVIDKKSLARSTVVANMEEFERKRRLNARQAALRERLGCEEGVNVLVINDEVCLEYDFEANRPIVTVHSFFTKVMKAHQYEGVKFMWDACFESVSELEAGRGGGGCILAHCMGLGKTLQVLALLHTVLTHPRVGIKRVLVVCPLSTVLNWVDEIHKWIGPVTNKIKVFELSKLKKTYERAYQLEDWYNGGGIFIIGYELFRSLSTLDPFLDDIRPTIINKIRTALLDPGPDIIVCDEGHLLKNDSSVLSVAMSRVVTKRRIILTGTPMQNNLREYYCMVNFVKPNLLGTYAEYSNRFENPIMNGQHRDSREEDIKLMKARTHILHKVLEGCLQRQEASVLYPYLPKKHEYTLFITQTACQWKLYKHYLTHYGNQTKQSILKDFHILQKIWSHPQVLHNFQTKAQDQRNKIKAEKLEDDLATEDLEEIKPNPTDLWWLEYLEGGSMLETLDSSNKFVVVFRILDECIALGDKVLIFSTSLFCLDALEYFLKKINKWSLGQEYYRLDGSVPAEVRQKWCREFNADNNYKTKLFLVSTRAGCLGLNMTAANRVIIMDTSWNPAHDIQSIFRVYRFGQKKDCFIYRLVAMGTMEQKIYERSVTKQAVACRVVDEQQIDRHYNMADLTELYKFDELGSSVAGGVAVGVADVALLRVARLAALHAVHEHDSLLRDSSEPGLPEHERNAAWMQFQQEQTHRRNHTHILTLLPPTHTRLAALHAVHEHDSLLRDSSEPGLPEHERNAAWMQFQQEQTHRRNHTHILTLLPPTHTRLAALHAVHEHDSLLRDSSEPGLPEHERNAAWMQFQQEQTHRQIENELVEVEVSNTGTKRLHGHDYAMSPAPGDVKTEDKSEDFKPTEPKPKKGKKLIKCCIPIQDSNDIVPEIVPDIKEEPTPTTSKDFPSPDPDLSANNYNLQEEIMVEKITSILIKHNFQNKKGGADIGNLVAKVRNLVIKGHIDNDDTSDELTASIANILLPKRVSVPAATDIMCESINNSAAPCFKTEPEIPPAPVKQKPGPASRKKTAVFRNETEVNEIKPKRRAAIQAEKHIDSLVQDVVIDLDDDDNDSGDADFVPAEKPQITPNKSQKKTSKNGDFLENANSDDAGILSVDLQSRRKMNDVTPNTNKNLNVATPSGSKLKVKLENKKGENQLTVNKKTKFISLPVNPSDSILLSDDDEEESITAKEPPKTSKELPKLLKELKTAKKPLELTIEPLDTAKEPPKMTKPKPEITIEPLKTTIEPPKKTSEPLRKVAETPVDDEIVPLPIAILKNQNFINIVAHTYLSGNPMLDVDAAKLAAQYSTLKAYDEVIRTGKDVCSGPIYDIAVKVIGKDVLKKMRAINDKAVAETADTSSADTDVNKRLLASQQPGSSEIPPDNLRGSAEAFRDDVIKGKFGANTEQVPKPTTVTPVPRGVVPGNLVQLAENSFGKSGGESILPDSENTITSDQIPAKATVDIKRLAITPSNNSGILKQTLEQKSNENKTANSRFRKILSKVESLVNKVIVPAGVLTPAPAPAPGSNNTANNYICLDSDEEDPVQPAPSPAPTQPQVTPTPTSSKPKTSVTPVLTNAPLTQNQAASGPVPVSLSTATAPGESLPLPQDISPAVTPTRRPPLVLKQVVTTGLHRRYVLVPPVALQNTPSSPDQPPTPKPSPSKTQQTPVSLLRVQHDTKKNSNQYLPVCKKEDLVKISKSGTKPESKVTAESPVKSIDLTDKLDKQVAPSTSKPSTSKHVPTVTVNLTEEVSKTPKRPIKKEQKQASSTEARKISEDSSSSSNDSLSIFKDVIQIQASDYSDTPRRKQIKQKTSVVKAEKSNNTQICVNLESTNDKRSTTVETVKGKKLTQVPQNKVPKHIDAAVKIKIEGSNKSSKLKKKEQDIIIQKAISNFIKPEKAGKSSAKKGSSSKAKASTSSASASVDLTNLPVTYASPISILATKRQSSTGDKSTAKKKKTTPMSLKDFDLDDFDDIIELE</sequence>
<proteinExistence type="inferred from homology"/>
<feature type="compositionally biased region" description="Basic and acidic residues" evidence="9">
    <location>
        <begin position="98"/>
        <end position="116"/>
    </location>
</feature>
<feature type="compositionally biased region" description="Basic and acidic residues" evidence="9">
    <location>
        <begin position="426"/>
        <end position="437"/>
    </location>
</feature>
<keyword evidence="5" id="KW-0347">Helicase</keyword>
<feature type="compositionally biased region" description="Basic residues" evidence="9">
    <location>
        <begin position="183"/>
        <end position="198"/>
    </location>
</feature>
<feature type="compositionally biased region" description="Low complexity" evidence="9">
    <location>
        <begin position="3557"/>
        <end position="3576"/>
    </location>
</feature>
<dbReference type="PROSITE" id="PS51192">
    <property type="entry name" value="HELICASE_ATP_BIND_1"/>
    <property type="match status" value="1"/>
</dbReference>
<feature type="region of interest" description="Disordered" evidence="9">
    <location>
        <begin position="3519"/>
        <end position="3615"/>
    </location>
</feature>
<evidence type="ECO:0000256" key="2">
    <source>
        <dbReference type="ARBA" id="ARBA00007025"/>
    </source>
</evidence>
<dbReference type="InterPro" id="IPR027417">
    <property type="entry name" value="P-loop_NTPase"/>
</dbReference>
<keyword evidence="8" id="KW-0539">Nucleus</keyword>
<dbReference type="GO" id="GO:0005524">
    <property type="term" value="F:ATP binding"/>
    <property type="evidence" value="ECO:0007669"/>
    <property type="project" value="UniProtKB-KW"/>
</dbReference>
<feature type="region of interest" description="Disordered" evidence="9">
    <location>
        <begin position="3643"/>
        <end position="3671"/>
    </location>
</feature>
<dbReference type="InterPro" id="IPR001650">
    <property type="entry name" value="Helicase_C-like"/>
</dbReference>
<feature type="compositionally biased region" description="Polar residues" evidence="9">
    <location>
        <begin position="352"/>
        <end position="372"/>
    </location>
</feature>
<feature type="compositionally biased region" description="Basic and acidic residues" evidence="9">
    <location>
        <begin position="253"/>
        <end position="268"/>
    </location>
</feature>
<feature type="region of interest" description="Disordered" evidence="9">
    <location>
        <begin position="2899"/>
        <end position="2918"/>
    </location>
</feature>
<feature type="compositionally biased region" description="Basic and acidic residues" evidence="9">
    <location>
        <begin position="1905"/>
        <end position="1917"/>
    </location>
</feature>
<feature type="compositionally biased region" description="Basic residues" evidence="9">
    <location>
        <begin position="270"/>
        <end position="282"/>
    </location>
</feature>
<feature type="region of interest" description="Disordered" evidence="9">
    <location>
        <begin position="3070"/>
        <end position="3110"/>
    </location>
</feature>
<feature type="compositionally biased region" description="Acidic residues" evidence="9">
    <location>
        <begin position="3070"/>
        <end position="3079"/>
    </location>
</feature>
<comment type="similarity">
    <text evidence="2">Belongs to the SNF2/RAD54 helicase family.</text>
</comment>
<feature type="region of interest" description="Disordered" evidence="9">
    <location>
        <begin position="1868"/>
        <end position="1917"/>
    </location>
</feature>
<feature type="compositionally biased region" description="Polar residues" evidence="9">
    <location>
        <begin position="449"/>
        <end position="471"/>
    </location>
</feature>
<dbReference type="GO" id="GO:0005634">
    <property type="term" value="C:nucleus"/>
    <property type="evidence" value="ECO:0007669"/>
    <property type="project" value="UniProtKB-SubCell"/>
</dbReference>
<organism evidence="12 13">
    <name type="scientific">Chrysodeixis includens</name>
    <name type="common">Soybean looper</name>
    <name type="synonym">Pseudoplusia includens</name>
    <dbReference type="NCBI Taxonomy" id="689277"/>
    <lineage>
        <taxon>Eukaryota</taxon>
        <taxon>Metazoa</taxon>
        <taxon>Ecdysozoa</taxon>
        <taxon>Arthropoda</taxon>
        <taxon>Hexapoda</taxon>
        <taxon>Insecta</taxon>
        <taxon>Pterygota</taxon>
        <taxon>Neoptera</taxon>
        <taxon>Endopterygota</taxon>
        <taxon>Lepidoptera</taxon>
        <taxon>Glossata</taxon>
        <taxon>Ditrysia</taxon>
        <taxon>Noctuoidea</taxon>
        <taxon>Noctuidae</taxon>
        <taxon>Plusiinae</taxon>
        <taxon>Chrysodeixis</taxon>
    </lineage>
</organism>
<dbReference type="EMBL" id="LR824021">
    <property type="protein sequence ID" value="CAH0590436.1"/>
    <property type="molecule type" value="Genomic_DNA"/>
</dbReference>
<dbReference type="SMART" id="SM00490">
    <property type="entry name" value="HELICc"/>
    <property type="match status" value="1"/>
</dbReference>
<name>A0A9P0BRA7_CHRIL</name>
<dbReference type="InterPro" id="IPR044574">
    <property type="entry name" value="ARIP4-like"/>
</dbReference>
<dbReference type="CDD" id="cd18793">
    <property type="entry name" value="SF2_C_SNF"/>
    <property type="match status" value="1"/>
</dbReference>
<feature type="compositionally biased region" description="Acidic residues" evidence="9">
    <location>
        <begin position="533"/>
        <end position="542"/>
    </location>
</feature>
<dbReference type="InterPro" id="IPR014001">
    <property type="entry name" value="Helicase_ATP-bd"/>
</dbReference>
<evidence type="ECO:0000256" key="6">
    <source>
        <dbReference type="ARBA" id="ARBA00022840"/>
    </source>
</evidence>
<feature type="compositionally biased region" description="Polar residues" evidence="9">
    <location>
        <begin position="117"/>
        <end position="126"/>
    </location>
</feature>
<feature type="region of interest" description="Disordered" evidence="9">
    <location>
        <begin position="567"/>
        <end position="625"/>
    </location>
</feature>
<feature type="compositionally biased region" description="Low complexity" evidence="9">
    <location>
        <begin position="438"/>
        <end position="448"/>
    </location>
</feature>
<keyword evidence="13" id="KW-1185">Reference proteome</keyword>
<feature type="region of interest" description="Disordered" evidence="9">
    <location>
        <begin position="75"/>
        <end position="294"/>
    </location>
</feature>
<protein>
    <submittedName>
        <fullName evidence="12">Uncharacterized protein</fullName>
    </submittedName>
</protein>
<feature type="compositionally biased region" description="Pro residues" evidence="9">
    <location>
        <begin position="3653"/>
        <end position="3662"/>
    </location>
</feature>
<feature type="compositionally biased region" description="Basic and acidic residues" evidence="9">
    <location>
        <begin position="3191"/>
        <end position="3200"/>
    </location>
</feature>
<evidence type="ECO:0000256" key="4">
    <source>
        <dbReference type="ARBA" id="ARBA00022801"/>
    </source>
</evidence>
<evidence type="ECO:0000256" key="7">
    <source>
        <dbReference type="ARBA" id="ARBA00023125"/>
    </source>
</evidence>
<evidence type="ECO:0000256" key="9">
    <source>
        <dbReference type="SAM" id="MobiDB-lite"/>
    </source>
</evidence>
<feature type="domain" description="Helicase C-terminal" evidence="11">
    <location>
        <begin position="2474"/>
        <end position="2628"/>
    </location>
</feature>
<dbReference type="SUPFAM" id="SSF52540">
    <property type="entry name" value="P-loop containing nucleoside triphosphate hydrolases"/>
    <property type="match status" value="2"/>
</dbReference>
<dbReference type="Pfam" id="PF00271">
    <property type="entry name" value="Helicase_C"/>
    <property type="match status" value="1"/>
</dbReference>
<dbReference type="PANTHER" id="PTHR45797:SF3">
    <property type="entry name" value="TRANSCRIPTIONAL REGULATOR ATRX HOMOLOG"/>
    <property type="match status" value="1"/>
</dbReference>
<feature type="compositionally biased region" description="Polar residues" evidence="9">
    <location>
        <begin position="3730"/>
        <end position="3751"/>
    </location>
</feature>
<feature type="compositionally biased region" description="Basic and acidic residues" evidence="9">
    <location>
        <begin position="1822"/>
        <end position="1835"/>
    </location>
</feature>
<keyword evidence="6" id="KW-0067">ATP-binding</keyword>
<dbReference type="PANTHER" id="PTHR45797">
    <property type="entry name" value="RAD54-LIKE"/>
    <property type="match status" value="1"/>
</dbReference>
<feature type="compositionally biased region" description="Basic and acidic residues" evidence="9">
    <location>
        <begin position="2855"/>
        <end position="2871"/>
    </location>
</feature>
<feature type="compositionally biased region" description="Polar residues" evidence="9">
    <location>
        <begin position="413"/>
        <end position="425"/>
    </location>
</feature>
<evidence type="ECO:0000256" key="3">
    <source>
        <dbReference type="ARBA" id="ARBA00022741"/>
    </source>
</evidence>
<feature type="compositionally biased region" description="Polar residues" evidence="9">
    <location>
        <begin position="612"/>
        <end position="625"/>
    </location>
</feature>
<dbReference type="SMART" id="SM00487">
    <property type="entry name" value="DEXDc"/>
    <property type="match status" value="1"/>
</dbReference>
<feature type="compositionally biased region" description="Polar residues" evidence="9">
    <location>
        <begin position="205"/>
        <end position="215"/>
    </location>
</feature>
<feature type="region of interest" description="Disordered" evidence="9">
    <location>
        <begin position="1442"/>
        <end position="1560"/>
    </location>
</feature>
<feature type="region of interest" description="Disordered" evidence="9">
    <location>
        <begin position="3899"/>
        <end position="3924"/>
    </location>
</feature>
<dbReference type="InterPro" id="IPR038718">
    <property type="entry name" value="SNF2-like_sf"/>
</dbReference>
<feature type="domain" description="Helicase ATP-binding" evidence="10">
    <location>
        <begin position="2111"/>
        <end position="2299"/>
    </location>
</feature>
<comment type="subcellular location">
    <subcellularLocation>
        <location evidence="1">Nucleus</location>
    </subcellularLocation>
</comment>
<evidence type="ECO:0000259" key="11">
    <source>
        <dbReference type="PROSITE" id="PS51194"/>
    </source>
</evidence>
<keyword evidence="3" id="KW-0547">Nucleotide-binding</keyword>
<evidence type="ECO:0000313" key="12">
    <source>
        <dbReference type="EMBL" id="CAH0590436.1"/>
    </source>
</evidence>
<feature type="region of interest" description="Disordered" evidence="9">
    <location>
        <begin position="3180"/>
        <end position="3200"/>
    </location>
</feature>
<keyword evidence="4" id="KW-0378">Hydrolase</keyword>
<dbReference type="OrthoDB" id="2020972at2759"/>
<feature type="compositionally biased region" description="Basic and acidic residues" evidence="9">
    <location>
        <begin position="1510"/>
        <end position="1520"/>
    </location>
</feature>
<dbReference type="Pfam" id="PF00176">
    <property type="entry name" value="SNF2-rel_dom"/>
    <property type="match status" value="1"/>
</dbReference>
<evidence type="ECO:0000256" key="1">
    <source>
        <dbReference type="ARBA" id="ARBA00004123"/>
    </source>
</evidence>
<evidence type="ECO:0000313" key="13">
    <source>
        <dbReference type="Proteomes" id="UP001154114"/>
    </source>
</evidence>
<feature type="region of interest" description="Disordered" evidence="9">
    <location>
        <begin position="2840"/>
        <end position="2872"/>
    </location>
</feature>
<dbReference type="PROSITE" id="PS51194">
    <property type="entry name" value="HELICASE_CTER"/>
    <property type="match status" value="1"/>
</dbReference>
<feature type="compositionally biased region" description="Basic and acidic residues" evidence="9">
    <location>
        <begin position="3762"/>
        <end position="3778"/>
    </location>
</feature>
<accession>A0A9P0BRA7</accession>
<dbReference type="GO" id="GO:0003677">
    <property type="term" value="F:DNA binding"/>
    <property type="evidence" value="ECO:0007669"/>
    <property type="project" value="UniProtKB-KW"/>
</dbReference>
<feature type="compositionally biased region" description="Low complexity" evidence="9">
    <location>
        <begin position="75"/>
        <end position="90"/>
    </location>
</feature>
<feature type="region of interest" description="Disordered" evidence="9">
    <location>
        <begin position="348"/>
        <end position="475"/>
    </location>
</feature>
<feature type="compositionally biased region" description="Basic and acidic residues" evidence="9">
    <location>
        <begin position="401"/>
        <end position="412"/>
    </location>
</feature>
<feature type="compositionally biased region" description="Basic and acidic residues" evidence="9">
    <location>
        <begin position="283"/>
        <end position="292"/>
    </location>
</feature>
<feature type="compositionally biased region" description="Basic residues" evidence="9">
    <location>
        <begin position="1457"/>
        <end position="1476"/>
    </location>
</feature>
<feature type="region of interest" description="Disordered" evidence="9">
    <location>
        <begin position="3942"/>
        <end position="3968"/>
    </location>
</feature>
<feature type="region of interest" description="Disordered" evidence="9">
    <location>
        <begin position="3722"/>
        <end position="3786"/>
    </location>
</feature>